<protein>
    <submittedName>
        <fullName evidence="1">Protein fam91a1</fullName>
    </submittedName>
</protein>
<comment type="caution">
    <text evidence="1">The sequence shown here is derived from an EMBL/GenBank/DDBJ whole genome shotgun (WGS) entry which is preliminary data.</text>
</comment>
<organism evidence="1 2">
    <name type="scientific">Holotrichia oblita</name>
    <name type="common">Chafer beetle</name>
    <dbReference type="NCBI Taxonomy" id="644536"/>
    <lineage>
        <taxon>Eukaryota</taxon>
        <taxon>Metazoa</taxon>
        <taxon>Ecdysozoa</taxon>
        <taxon>Arthropoda</taxon>
        <taxon>Hexapoda</taxon>
        <taxon>Insecta</taxon>
        <taxon>Pterygota</taxon>
        <taxon>Neoptera</taxon>
        <taxon>Endopterygota</taxon>
        <taxon>Coleoptera</taxon>
        <taxon>Polyphaga</taxon>
        <taxon>Scarabaeiformia</taxon>
        <taxon>Scarabaeidae</taxon>
        <taxon>Melolonthinae</taxon>
        <taxon>Holotrichia</taxon>
    </lineage>
</organism>
<dbReference type="EMBL" id="CM043021">
    <property type="protein sequence ID" value="KAI4458806.1"/>
    <property type="molecule type" value="Genomic_DNA"/>
</dbReference>
<evidence type="ECO:0000313" key="1">
    <source>
        <dbReference type="EMBL" id="KAI4458806.1"/>
    </source>
</evidence>
<accession>A0ACB9SW67</accession>
<evidence type="ECO:0000313" key="2">
    <source>
        <dbReference type="Proteomes" id="UP001056778"/>
    </source>
</evidence>
<proteinExistence type="predicted"/>
<reference evidence="1" key="1">
    <citation type="submission" date="2022-04" db="EMBL/GenBank/DDBJ databases">
        <title>Chromosome-scale genome assembly of Holotrichia oblita Faldermann.</title>
        <authorList>
            <person name="Rongchong L."/>
        </authorList>
    </citation>
    <scope>NUCLEOTIDE SEQUENCE</scope>
    <source>
        <strain evidence="1">81SQS9</strain>
    </source>
</reference>
<name>A0ACB9SW67_HOLOL</name>
<gene>
    <name evidence="1" type="ORF">MML48_7g00005465</name>
</gene>
<sequence length="800" mass="89305">MLFPYHLADMIVKGLRITPFNYYVSVVEKLMQAEKSYDTLPNFTAADCLRLLGIGRNEYIELMNKSRSNRARLFGKRNVRGLLPAVPCDVHIEPWWRVEVGMVLEDDIKMVNEEERKIIDYLIDFGSQTAGDLNYYIVLGLYKKGLIYVDVPITAVDRVQVPPLQGFVMNRILGDYFETLLYKIFVSIDEHTTVGELAHVLDVETELVKQAVSLYCRLRFANKLEAETEQSRMRRHPTWNHQPSPISKDMDITPLTLNLKNSSISSSDLTSDINSPHSDIPDSPVTNSSLKAGKRVAFLFDSTLTAFLMMGNLSPGLKKHAVTMFEVGKLCDESLDSFLNELQKVSVLDAEGEGDARRYFEHAVLLRSTVLSLRKLNSPGLDLVRLESLHSLDEATCQRLLQKKYKLLVSMAPLSKEVRPISSLSPAHLGPAVPEVNSLWFKLFIYHMTGYGPPSLFLIKGTILKQVPRMFLGFSRLLVTAWLHEPAVIPIENISHVNAALQYSPVLIQAYGVHQSAQTSVVAFPFRPDTPTKNPKDENISKLPWKEHPAVHLLSKVLDLEHNCGYLTFANIGVPDFGCPNLDPIVRLSKSNSTHSIGVAKIQKQNSNSSNGSIQPTSISNENFRFNPNKSPNNTENNNSKILEDKEMKLQSPVESHFALTPASSSATSSPANGFISHDCTDILNEELDQLEEGTTLTIEKTTNENGKSVEFTIENTVLVESLLSPTDENINMFSLEGKEALEECGGSGDTVKSEPEIYRGESWTLLDCHFGIPLFDVDANTKICDTIVYGGLTDQSKQV</sequence>
<keyword evidence="2" id="KW-1185">Reference proteome</keyword>
<dbReference type="Proteomes" id="UP001056778">
    <property type="component" value="Chromosome 7"/>
</dbReference>